<reference evidence="1 2" key="1">
    <citation type="submission" date="2023-03" db="EMBL/GenBank/DDBJ databases">
        <title>Draft genome sequence of type strain Streptomyces ferralitis JCM 14344.</title>
        <authorList>
            <person name="Klaysubun C."/>
            <person name="Duangmal K."/>
        </authorList>
    </citation>
    <scope>NUCLEOTIDE SEQUENCE [LARGE SCALE GENOMIC DNA]</scope>
    <source>
        <strain evidence="1 2">JCM 14344</strain>
    </source>
</reference>
<keyword evidence="2" id="KW-1185">Reference proteome</keyword>
<name>A0ABT5Z002_9ACTN</name>
<proteinExistence type="predicted"/>
<protein>
    <submittedName>
        <fullName evidence="1">Uncharacterized protein</fullName>
    </submittedName>
</protein>
<comment type="caution">
    <text evidence="1">The sequence shown here is derived from an EMBL/GenBank/DDBJ whole genome shotgun (WGS) entry which is preliminary data.</text>
</comment>
<organism evidence="1 2">
    <name type="scientific">Streptantibioticus ferralitis</name>
    <dbReference type="NCBI Taxonomy" id="236510"/>
    <lineage>
        <taxon>Bacteria</taxon>
        <taxon>Bacillati</taxon>
        <taxon>Actinomycetota</taxon>
        <taxon>Actinomycetes</taxon>
        <taxon>Kitasatosporales</taxon>
        <taxon>Streptomycetaceae</taxon>
        <taxon>Streptantibioticus</taxon>
    </lineage>
</organism>
<accession>A0ABT5Z002</accession>
<evidence type="ECO:0000313" key="2">
    <source>
        <dbReference type="Proteomes" id="UP001220022"/>
    </source>
</evidence>
<sequence length="204" mass="22694">MTLAALPDHNRLTDPLWRTLFHGYRHVITPLRHNGWTTDVETCGGEYHLRAALSDGTELIIAASQALPADPAEVDGWSVVRQNVDNPDVHTAVYDSTPGGPQRHHGTSLIPLLARIDELDAPKTATRLIFSATHTHPSGANANQTAGIEAPGTAVARFFEWSHRLITVEGYRKVWERPETEGYPLALFERDGHITTYRITPWHD</sequence>
<dbReference type="RefSeq" id="WP_275814739.1">
    <property type="nucleotide sequence ID" value="NZ_BAAANM010000023.1"/>
</dbReference>
<dbReference type="Proteomes" id="UP001220022">
    <property type="component" value="Unassembled WGS sequence"/>
</dbReference>
<evidence type="ECO:0000313" key="1">
    <source>
        <dbReference type="EMBL" id="MDF2257164.1"/>
    </source>
</evidence>
<dbReference type="EMBL" id="JARHTQ010000009">
    <property type="protein sequence ID" value="MDF2257164.1"/>
    <property type="molecule type" value="Genomic_DNA"/>
</dbReference>
<gene>
    <name evidence="1" type="ORF">P2L57_15915</name>
</gene>